<accession>S3DHL1</accession>
<keyword evidence="7 8" id="KW-0998">Cell outer membrane</keyword>
<evidence type="ECO:0000256" key="8">
    <source>
        <dbReference type="HAMAP-Rule" id="MF_01430"/>
    </source>
</evidence>
<feature type="domain" description="POTRA" evidence="10">
    <location>
        <begin position="94"/>
        <end position="174"/>
    </location>
</feature>
<dbReference type="InterPro" id="IPR023707">
    <property type="entry name" value="OM_assembly_BamA"/>
</dbReference>
<dbReference type="FunFam" id="2.40.160.50:FF:000001">
    <property type="entry name" value="Outer membrane protein assembly factor BamA"/>
    <property type="match status" value="1"/>
</dbReference>
<keyword evidence="6 8" id="KW-0472">Membrane</keyword>
<dbReference type="NCBIfam" id="TIGR03303">
    <property type="entry name" value="OM_YaeT"/>
    <property type="match status" value="1"/>
</dbReference>
<keyword evidence="3 8" id="KW-0812">Transmembrane</keyword>
<evidence type="ECO:0000313" key="12">
    <source>
        <dbReference type="Proteomes" id="UP000053688"/>
    </source>
</evidence>
<feature type="domain" description="POTRA" evidence="10">
    <location>
        <begin position="177"/>
        <end position="265"/>
    </location>
</feature>
<comment type="subunit">
    <text evidence="8">Part of the Bam complex.</text>
</comment>
<feature type="domain" description="POTRA" evidence="10">
    <location>
        <begin position="349"/>
        <end position="423"/>
    </location>
</feature>
<dbReference type="InterPro" id="IPR039910">
    <property type="entry name" value="D15-like"/>
</dbReference>
<evidence type="ECO:0000256" key="3">
    <source>
        <dbReference type="ARBA" id="ARBA00022692"/>
    </source>
</evidence>
<feature type="signal peptide" evidence="8">
    <location>
        <begin position="1"/>
        <end position="18"/>
    </location>
</feature>
<evidence type="ECO:0000313" key="11">
    <source>
        <dbReference type="EMBL" id="EPE37922.1"/>
    </source>
</evidence>
<dbReference type="Gene3D" id="2.40.160.50">
    <property type="entry name" value="membrane protein fhac: a member of the omp85/tpsb transporter family"/>
    <property type="match status" value="1"/>
</dbReference>
<evidence type="ECO:0000256" key="4">
    <source>
        <dbReference type="ARBA" id="ARBA00022729"/>
    </source>
</evidence>
<dbReference type="Pfam" id="PF01103">
    <property type="entry name" value="Omp85"/>
    <property type="match status" value="1"/>
</dbReference>
<dbReference type="InterPro" id="IPR034746">
    <property type="entry name" value="POTRA"/>
</dbReference>
<dbReference type="AlphaFoldDB" id="S3DHL1"/>
<dbReference type="InterPro" id="IPR010827">
    <property type="entry name" value="BamA/TamA_POTRA"/>
</dbReference>
<evidence type="ECO:0000256" key="7">
    <source>
        <dbReference type="ARBA" id="ARBA00023237"/>
    </source>
</evidence>
<dbReference type="Proteomes" id="UP000053688">
    <property type="component" value="Unassembled WGS sequence"/>
</dbReference>
<sequence length="805" mass="92550" precursor="true">MKNILFASLLIISLLAYSTESDSFPFIVQDIKVEGLQRIELDLALLKIPIKIGDLVYQKDVTNIIKSLYELSVFENIKVLRDDNILIIQLKERPIIASISFSGNKLIQTDKLQQNLDILGITIGNSLDKAALFKIERKLEEFYSSVGRYNTTVKAIINILPHNRVDLTFSFTESVPAKIYQINFIGNEVFTEQELLSQFKLNVNLLWWNILGNNKYQEQILARDIEALKAFYSNQGYIKFKINSTQVSLSPDKKGVYITLWIDEGLPYTVKEVRFQNNFIEVDDKFKDAIPFKYGEIYNSSLLRHFEEKIELILDERGYLHSKVQTSIKFDDQNQEVSLIVNIQDRNRVYVNNIHFFGNYATKDSVLRREMRQMEGSLLNLALVDMGKMRLYRLGFFETVDVQIVPVLGTEDKVNVIYKVKELRSGNLNLGIGYGSESGINFHSGLKQENFFGSGNHLAINVKINRYQKNIALDYREPYFNLDGISFGGKIFYDEFEALAAGIVDYTSQSYGAELNWGFPFDELNFFEVSIGYTRSNIGNLSPYLQVEQFLISQSNNISSNGLLKINDIAMNIAWTRNNLNRTYFPTEGNYQHAFYKMTLPNSNVRFFKMQYDLRQYFPLTKNHKFVLLMRAQIGYGNGYGKRNNKDHLLPFYENYHIGGFSTLRGFAQNSAGPKAVYHDFSDSNNGFYTATRRPVGGNAIILGGMELIVPTPSSSNTLADRVRTSLFIDIASVWDTEFNYISNIHAGKEYYYDYSNPLNYRASYGLTVQWHSPLGPLVFSFAKPIKIYQGDDRKFFTFDIARTF</sequence>
<gene>
    <name evidence="11" type="primary">yaeT</name>
    <name evidence="8" type="synonym">bamA</name>
    <name evidence="11" type="ORF">O1U_0385</name>
</gene>
<name>S3DHL1_9GAMM</name>
<proteinExistence type="inferred from homology"/>
<dbReference type="PROSITE" id="PS51779">
    <property type="entry name" value="POTRA"/>
    <property type="match status" value="4"/>
</dbReference>
<evidence type="ECO:0000256" key="9">
    <source>
        <dbReference type="NCBIfam" id="TIGR03303"/>
    </source>
</evidence>
<dbReference type="Gene3D" id="3.10.20.310">
    <property type="entry name" value="membrane protein fhac"/>
    <property type="match status" value="5"/>
</dbReference>
<dbReference type="PIRSF" id="PIRSF006076">
    <property type="entry name" value="OM_assembly_OMP85"/>
    <property type="match status" value="1"/>
</dbReference>
<organism evidence="11 12">
    <name type="scientific">Candidatus Photodesmus katoptron Akat1</name>
    <dbReference type="NCBI Taxonomy" id="1236703"/>
    <lineage>
        <taxon>Bacteria</taxon>
        <taxon>Pseudomonadati</taxon>
        <taxon>Pseudomonadota</taxon>
        <taxon>Gammaproteobacteria</taxon>
        <taxon>Vibrionales</taxon>
        <taxon>Vibrionaceae</taxon>
        <taxon>Candidatus Photodesmus</taxon>
    </lineage>
</organism>
<comment type="caution">
    <text evidence="11">The sequence shown here is derived from an EMBL/GenBank/DDBJ whole genome shotgun (WGS) entry which is preliminary data.</text>
</comment>
<evidence type="ECO:0000259" key="10">
    <source>
        <dbReference type="PROSITE" id="PS51779"/>
    </source>
</evidence>
<keyword evidence="4 8" id="KW-0732">Signal</keyword>
<evidence type="ECO:0000256" key="2">
    <source>
        <dbReference type="ARBA" id="ARBA00022452"/>
    </source>
</evidence>
<feature type="chain" id="PRO_5009020348" description="Outer membrane protein assembly factor BamA" evidence="8">
    <location>
        <begin position="19"/>
        <end position="805"/>
    </location>
</feature>
<evidence type="ECO:0000256" key="5">
    <source>
        <dbReference type="ARBA" id="ARBA00022737"/>
    </source>
</evidence>
<feature type="domain" description="POTRA" evidence="10">
    <location>
        <begin position="26"/>
        <end position="93"/>
    </location>
</feature>
<keyword evidence="2 8" id="KW-1134">Transmembrane beta strand</keyword>
<dbReference type="InterPro" id="IPR000184">
    <property type="entry name" value="Bac_surfAg_D15"/>
</dbReference>
<dbReference type="eggNOG" id="COG4775">
    <property type="taxonomic scope" value="Bacteria"/>
</dbReference>
<keyword evidence="12" id="KW-1185">Reference proteome</keyword>
<dbReference type="PANTHER" id="PTHR12815:SF23">
    <property type="entry name" value="OUTER MEMBRANE PROTEIN ASSEMBLY FACTOR BAMA"/>
    <property type="match status" value="1"/>
</dbReference>
<dbReference type="STRING" id="28176.CF66_2011"/>
<dbReference type="Pfam" id="PF07244">
    <property type="entry name" value="POTRA"/>
    <property type="match status" value="4"/>
</dbReference>
<keyword evidence="5 8" id="KW-0677">Repeat</keyword>
<dbReference type="FunFam" id="3.10.20.310:FF:000002">
    <property type="entry name" value="Outer membrane protein assembly factor BamA"/>
    <property type="match status" value="1"/>
</dbReference>
<dbReference type="HAMAP" id="MF_01430">
    <property type="entry name" value="OM_assembly_BamA"/>
    <property type="match status" value="1"/>
</dbReference>
<dbReference type="EMBL" id="AMSD01000001">
    <property type="protein sequence ID" value="EPE37922.1"/>
    <property type="molecule type" value="Genomic_DNA"/>
</dbReference>
<dbReference type="GO" id="GO:1990063">
    <property type="term" value="C:Bam protein complex"/>
    <property type="evidence" value="ECO:0007669"/>
    <property type="project" value="TreeGrafter"/>
</dbReference>
<comment type="similarity">
    <text evidence="8">Belongs to the BamA family.</text>
</comment>
<dbReference type="PANTHER" id="PTHR12815">
    <property type="entry name" value="SORTING AND ASSEMBLY MACHINERY SAMM50 PROTEIN FAMILY MEMBER"/>
    <property type="match status" value="1"/>
</dbReference>
<comment type="function">
    <text evidence="8">Part of the outer membrane protein assembly complex, which is involved in assembly and insertion of beta-barrel proteins into the outer membrane.</text>
</comment>
<dbReference type="GO" id="GO:0051205">
    <property type="term" value="P:protein insertion into membrane"/>
    <property type="evidence" value="ECO:0007669"/>
    <property type="project" value="UniProtKB-UniRule"/>
</dbReference>
<comment type="subcellular location">
    <subcellularLocation>
        <location evidence="8">Cell outer membrane</location>
    </subcellularLocation>
    <subcellularLocation>
        <location evidence="1">Membrane</location>
    </subcellularLocation>
</comment>
<dbReference type="RefSeq" id="WP_016503720.1">
    <property type="nucleotide sequence ID" value="NZ_AMSD01000001.1"/>
</dbReference>
<dbReference type="GO" id="GO:0043165">
    <property type="term" value="P:Gram-negative-bacterium-type cell outer membrane assembly"/>
    <property type="evidence" value="ECO:0007669"/>
    <property type="project" value="UniProtKB-UniRule"/>
</dbReference>
<protein>
    <recommendedName>
        <fullName evidence="8 9">Outer membrane protein assembly factor BamA</fullName>
    </recommendedName>
</protein>
<reference evidence="11 12" key="1">
    <citation type="journal article" date="2014" name="Environ. Microbiol.">
        <title>Genomic signatures of obligate host dependence in the luminous bacterial symbiont of a vertebrate.</title>
        <authorList>
            <person name="Hendry T.A."/>
            <person name="de Wet J.R."/>
            <person name="Dunlap P.V."/>
        </authorList>
    </citation>
    <scope>NUCLEOTIDE SEQUENCE [LARGE SCALE GENOMIC DNA]</scope>
    <source>
        <strain evidence="11 12">Akat1</strain>
    </source>
</reference>
<evidence type="ECO:0000256" key="1">
    <source>
        <dbReference type="ARBA" id="ARBA00004370"/>
    </source>
</evidence>
<evidence type="ECO:0000256" key="6">
    <source>
        <dbReference type="ARBA" id="ARBA00023136"/>
    </source>
</evidence>
<dbReference type="PATRIC" id="fig|1236703.3.peg.380"/>